<dbReference type="PaxDb" id="3880-AES77036"/>
<name>A0A072UBQ6_MEDTR</name>
<dbReference type="AlphaFoldDB" id="A0A072UBQ6"/>
<protein>
    <submittedName>
        <fullName evidence="1">Transmembrane protein, putative</fullName>
    </submittedName>
</protein>
<evidence type="ECO:0000313" key="1">
    <source>
        <dbReference type="EMBL" id="KEH27264.1"/>
    </source>
</evidence>
<evidence type="ECO:0000313" key="3">
    <source>
        <dbReference type="Proteomes" id="UP000002051"/>
    </source>
</evidence>
<dbReference type="Proteomes" id="UP000002051">
    <property type="component" value="Chromosome 6"/>
</dbReference>
<organism evidence="1 3">
    <name type="scientific">Medicago truncatula</name>
    <name type="common">Barrel medic</name>
    <name type="synonym">Medicago tribuloides</name>
    <dbReference type="NCBI Taxonomy" id="3880"/>
    <lineage>
        <taxon>Eukaryota</taxon>
        <taxon>Viridiplantae</taxon>
        <taxon>Streptophyta</taxon>
        <taxon>Embryophyta</taxon>
        <taxon>Tracheophyta</taxon>
        <taxon>Spermatophyta</taxon>
        <taxon>Magnoliopsida</taxon>
        <taxon>eudicotyledons</taxon>
        <taxon>Gunneridae</taxon>
        <taxon>Pentapetalae</taxon>
        <taxon>rosids</taxon>
        <taxon>fabids</taxon>
        <taxon>Fabales</taxon>
        <taxon>Fabaceae</taxon>
        <taxon>Papilionoideae</taxon>
        <taxon>50 kb inversion clade</taxon>
        <taxon>NPAAA clade</taxon>
        <taxon>Hologalegina</taxon>
        <taxon>IRL clade</taxon>
        <taxon>Trifolieae</taxon>
        <taxon>Medicago</taxon>
    </lineage>
</organism>
<reference evidence="1 3" key="2">
    <citation type="journal article" date="2014" name="BMC Genomics">
        <title>An improved genome release (version Mt4.0) for the model legume Medicago truncatula.</title>
        <authorList>
            <person name="Tang H."/>
            <person name="Krishnakumar V."/>
            <person name="Bidwell S."/>
            <person name="Rosen B."/>
            <person name="Chan A."/>
            <person name="Zhou S."/>
            <person name="Gentzbittel L."/>
            <person name="Childs K.L."/>
            <person name="Yandell M."/>
            <person name="Gundlach H."/>
            <person name="Mayer K.F."/>
            <person name="Schwartz D.C."/>
            <person name="Town C.D."/>
        </authorList>
    </citation>
    <scope>GENOME REANNOTATION</scope>
    <source>
        <strain evidence="1">A17</strain>
        <strain evidence="2 3">cv. Jemalong A17</strain>
    </source>
</reference>
<accession>A0A072UBQ6</accession>
<dbReference type="HOGENOM" id="CLU_199308_0_0_1"/>
<reference evidence="1 3" key="1">
    <citation type="journal article" date="2011" name="Nature">
        <title>The Medicago genome provides insight into the evolution of rhizobial symbioses.</title>
        <authorList>
            <person name="Young N.D."/>
            <person name="Debelle F."/>
            <person name="Oldroyd G.E."/>
            <person name="Geurts R."/>
            <person name="Cannon S.B."/>
            <person name="Udvardi M.K."/>
            <person name="Benedito V.A."/>
            <person name="Mayer K.F."/>
            <person name="Gouzy J."/>
            <person name="Schoof H."/>
            <person name="Van de Peer Y."/>
            <person name="Proost S."/>
            <person name="Cook D.R."/>
            <person name="Meyers B.C."/>
            <person name="Spannagl M."/>
            <person name="Cheung F."/>
            <person name="De Mita S."/>
            <person name="Krishnakumar V."/>
            <person name="Gundlach H."/>
            <person name="Zhou S."/>
            <person name="Mudge J."/>
            <person name="Bharti A.K."/>
            <person name="Murray J.D."/>
            <person name="Naoumkina M.A."/>
            <person name="Rosen B."/>
            <person name="Silverstein K.A."/>
            <person name="Tang H."/>
            <person name="Rombauts S."/>
            <person name="Zhao P.X."/>
            <person name="Zhou P."/>
            <person name="Barbe V."/>
            <person name="Bardou P."/>
            <person name="Bechner M."/>
            <person name="Bellec A."/>
            <person name="Berger A."/>
            <person name="Berges H."/>
            <person name="Bidwell S."/>
            <person name="Bisseling T."/>
            <person name="Choisne N."/>
            <person name="Couloux A."/>
            <person name="Denny R."/>
            <person name="Deshpande S."/>
            <person name="Dai X."/>
            <person name="Doyle J.J."/>
            <person name="Dudez A.M."/>
            <person name="Farmer A.D."/>
            <person name="Fouteau S."/>
            <person name="Franken C."/>
            <person name="Gibelin C."/>
            <person name="Gish J."/>
            <person name="Goldstein S."/>
            <person name="Gonzalez A.J."/>
            <person name="Green P.J."/>
            <person name="Hallab A."/>
            <person name="Hartog M."/>
            <person name="Hua A."/>
            <person name="Humphray S.J."/>
            <person name="Jeong D.H."/>
            <person name="Jing Y."/>
            <person name="Jocker A."/>
            <person name="Kenton S.M."/>
            <person name="Kim D.J."/>
            <person name="Klee K."/>
            <person name="Lai H."/>
            <person name="Lang C."/>
            <person name="Lin S."/>
            <person name="Macmil S.L."/>
            <person name="Magdelenat G."/>
            <person name="Matthews L."/>
            <person name="McCorrison J."/>
            <person name="Monaghan E.L."/>
            <person name="Mun J.H."/>
            <person name="Najar F.Z."/>
            <person name="Nicholson C."/>
            <person name="Noirot C."/>
            <person name="O'Bleness M."/>
            <person name="Paule C.R."/>
            <person name="Poulain J."/>
            <person name="Prion F."/>
            <person name="Qin B."/>
            <person name="Qu C."/>
            <person name="Retzel E.F."/>
            <person name="Riddle C."/>
            <person name="Sallet E."/>
            <person name="Samain S."/>
            <person name="Samson N."/>
            <person name="Sanders I."/>
            <person name="Saurat O."/>
            <person name="Scarpelli C."/>
            <person name="Schiex T."/>
            <person name="Segurens B."/>
            <person name="Severin A.J."/>
            <person name="Sherrier D.J."/>
            <person name="Shi R."/>
            <person name="Sims S."/>
            <person name="Singer S.R."/>
            <person name="Sinharoy S."/>
            <person name="Sterck L."/>
            <person name="Viollet A."/>
            <person name="Wang B.B."/>
            <person name="Wang K."/>
            <person name="Wang M."/>
            <person name="Wang X."/>
            <person name="Warfsmann J."/>
            <person name="Weissenbach J."/>
            <person name="White D.D."/>
            <person name="White J.D."/>
            <person name="Wiley G.B."/>
            <person name="Wincker P."/>
            <person name="Xing Y."/>
            <person name="Yang L."/>
            <person name="Yao Z."/>
            <person name="Ying F."/>
            <person name="Zhai J."/>
            <person name="Zhou L."/>
            <person name="Zuber A."/>
            <person name="Denarie J."/>
            <person name="Dixon R.A."/>
            <person name="May G.D."/>
            <person name="Schwartz D.C."/>
            <person name="Rogers J."/>
            <person name="Quetier F."/>
            <person name="Town C.D."/>
            <person name="Roe B.A."/>
        </authorList>
    </citation>
    <scope>NUCLEOTIDE SEQUENCE [LARGE SCALE GENOMIC DNA]</scope>
    <source>
        <strain evidence="1">A17</strain>
        <strain evidence="2 3">cv. Jemalong A17</strain>
    </source>
</reference>
<dbReference type="EnsemblPlants" id="KEH27264">
    <property type="protein sequence ID" value="KEH27264"/>
    <property type="gene ID" value="MTR_6g092225"/>
</dbReference>
<keyword evidence="1" id="KW-0472">Membrane</keyword>
<reference evidence="2" key="3">
    <citation type="submission" date="2015-04" db="UniProtKB">
        <authorList>
            <consortium name="EnsemblPlants"/>
        </authorList>
    </citation>
    <scope>IDENTIFICATION</scope>
    <source>
        <strain evidence="2">cv. Jemalong A17</strain>
    </source>
</reference>
<gene>
    <name evidence="1" type="ordered locus">MTR_6g092225</name>
</gene>
<keyword evidence="3" id="KW-1185">Reference proteome</keyword>
<keyword evidence="1" id="KW-0812">Transmembrane</keyword>
<dbReference type="EMBL" id="CM001222">
    <property type="protein sequence ID" value="KEH27264.1"/>
    <property type="molecule type" value="Genomic_DNA"/>
</dbReference>
<evidence type="ECO:0000313" key="2">
    <source>
        <dbReference type="EnsemblPlants" id="KEH27264"/>
    </source>
</evidence>
<proteinExistence type="predicted"/>
<sequence>MCWVFELLQFWLVGGGLLLPCCIAACRWALGGVMRAGGVLPCVCKVGRWLFGAV</sequence>